<accession>A0A2N5UKZ1</accession>
<comment type="caution">
    <text evidence="2">The sequence shown here is derived from an EMBL/GenBank/DDBJ whole genome shotgun (WGS) entry which is preliminary data.</text>
</comment>
<dbReference type="AlphaFoldDB" id="A0A2N5UKZ1"/>
<reference evidence="2 3" key="1">
    <citation type="submission" date="2017-11" db="EMBL/GenBank/DDBJ databases">
        <title>De novo assembly and phasing of dikaryotic genomes from two isolates of Puccinia coronata f. sp. avenae, the causal agent of oat crown rust.</title>
        <authorList>
            <person name="Miller M.E."/>
            <person name="Zhang Y."/>
            <person name="Omidvar V."/>
            <person name="Sperschneider J."/>
            <person name="Schwessinger B."/>
            <person name="Raley C."/>
            <person name="Palmer J.M."/>
            <person name="Garnica D."/>
            <person name="Upadhyaya N."/>
            <person name="Rathjen J."/>
            <person name="Taylor J.M."/>
            <person name="Park R.F."/>
            <person name="Dodds P.N."/>
            <person name="Hirsch C.D."/>
            <person name="Kianian S.F."/>
            <person name="Figueroa M."/>
        </authorList>
    </citation>
    <scope>NUCLEOTIDE SEQUENCE [LARGE SCALE GENOMIC DNA]</scope>
    <source>
        <strain evidence="2">12SD80</strain>
    </source>
</reference>
<gene>
    <name evidence="2" type="ORF">PCASD_10354</name>
</gene>
<proteinExistence type="predicted"/>
<feature type="region of interest" description="Disordered" evidence="1">
    <location>
        <begin position="207"/>
        <end position="230"/>
    </location>
</feature>
<dbReference type="EMBL" id="PGCI01000128">
    <property type="protein sequence ID" value="PLW38440.1"/>
    <property type="molecule type" value="Genomic_DNA"/>
</dbReference>
<dbReference type="Proteomes" id="UP000235392">
    <property type="component" value="Unassembled WGS sequence"/>
</dbReference>
<name>A0A2N5UKZ1_9BASI</name>
<evidence type="ECO:0000256" key="1">
    <source>
        <dbReference type="SAM" id="MobiDB-lite"/>
    </source>
</evidence>
<evidence type="ECO:0000313" key="2">
    <source>
        <dbReference type="EMBL" id="PLW38440.1"/>
    </source>
</evidence>
<evidence type="ECO:0000313" key="3">
    <source>
        <dbReference type="Proteomes" id="UP000235392"/>
    </source>
</evidence>
<organism evidence="2 3">
    <name type="scientific">Puccinia coronata f. sp. avenae</name>
    <dbReference type="NCBI Taxonomy" id="200324"/>
    <lineage>
        <taxon>Eukaryota</taxon>
        <taxon>Fungi</taxon>
        <taxon>Dikarya</taxon>
        <taxon>Basidiomycota</taxon>
        <taxon>Pucciniomycotina</taxon>
        <taxon>Pucciniomycetes</taxon>
        <taxon>Pucciniales</taxon>
        <taxon>Pucciniaceae</taxon>
        <taxon>Puccinia</taxon>
    </lineage>
</organism>
<protein>
    <submittedName>
        <fullName evidence="2">Uncharacterized protein</fullName>
    </submittedName>
</protein>
<sequence length="338" mass="36054">MEASSGRFEIEAPVGRLMAASSGHYLTGAPVGRHHKASSGRSCQVAPIGRCHQASSGRSCQVAPIGRCHQASNGCFNLKAPTGRFHGASNGLFQGEAANGHAADPQLWWVQVVGSTLAEIILPRLSSPSSFHQVWTGLKPSIGRFRDASWTLRLDGKQFRPVRGQPRDGSQATKFWTTNGHPEVRPLVVRQDPWCSCGCCNSTVTQGSLDQPGRPHDSTYGSDTRTELLPPNRRLRSQPRHLGANMTALTSYGHIVVIVTRIACTFNSCKMVGVRMAPAHLYLPAGKCIYVVAMAPDHDQKGRNAGASLTLGCGVSAPVLLMASFVAPASGRVTGADL</sequence>